<evidence type="ECO:0000313" key="3">
    <source>
        <dbReference type="Proteomes" id="UP000320390"/>
    </source>
</evidence>
<feature type="transmembrane region" description="Helical" evidence="1">
    <location>
        <begin position="311"/>
        <end position="329"/>
    </location>
</feature>
<evidence type="ECO:0000256" key="1">
    <source>
        <dbReference type="SAM" id="Phobius"/>
    </source>
</evidence>
<reference evidence="2 3" key="1">
    <citation type="submission" date="2019-02" db="EMBL/GenBank/DDBJ databases">
        <title>Deep-cultivation of Planctomycetes and their phenomic and genomic characterization uncovers novel biology.</title>
        <authorList>
            <person name="Wiegand S."/>
            <person name="Jogler M."/>
            <person name="Boedeker C."/>
            <person name="Pinto D."/>
            <person name="Vollmers J."/>
            <person name="Rivas-Marin E."/>
            <person name="Kohn T."/>
            <person name="Peeters S.H."/>
            <person name="Heuer A."/>
            <person name="Rast P."/>
            <person name="Oberbeckmann S."/>
            <person name="Bunk B."/>
            <person name="Jeske O."/>
            <person name="Meyerdierks A."/>
            <person name="Storesund J.E."/>
            <person name="Kallscheuer N."/>
            <person name="Luecker S."/>
            <person name="Lage O.M."/>
            <person name="Pohl T."/>
            <person name="Merkel B.J."/>
            <person name="Hornburger P."/>
            <person name="Mueller R.-W."/>
            <person name="Bruemmer F."/>
            <person name="Labrenz M."/>
            <person name="Spormann A.M."/>
            <person name="Op den Camp H."/>
            <person name="Overmann J."/>
            <person name="Amann R."/>
            <person name="Jetten M.S.M."/>
            <person name="Mascher T."/>
            <person name="Medema M.H."/>
            <person name="Devos D.P."/>
            <person name="Kaster A.-K."/>
            <person name="Ovreas L."/>
            <person name="Rohde M."/>
            <person name="Galperin M.Y."/>
            <person name="Jogler C."/>
        </authorList>
    </citation>
    <scope>NUCLEOTIDE SEQUENCE [LARGE SCALE GENOMIC DNA]</scope>
    <source>
        <strain evidence="2 3">Poly30</strain>
    </source>
</reference>
<protein>
    <recommendedName>
        <fullName evidence="4">Glycosyltransferase RgtA/B/C/D-like domain-containing protein</fullName>
    </recommendedName>
</protein>
<proteinExistence type="predicted"/>
<feature type="transmembrane region" description="Helical" evidence="1">
    <location>
        <begin position="127"/>
        <end position="145"/>
    </location>
</feature>
<organism evidence="2 3">
    <name type="scientific">Saltatorellus ferox</name>
    <dbReference type="NCBI Taxonomy" id="2528018"/>
    <lineage>
        <taxon>Bacteria</taxon>
        <taxon>Pseudomonadati</taxon>
        <taxon>Planctomycetota</taxon>
        <taxon>Planctomycetia</taxon>
        <taxon>Planctomycetia incertae sedis</taxon>
        <taxon>Saltatorellus</taxon>
    </lineage>
</organism>
<feature type="transmembrane region" description="Helical" evidence="1">
    <location>
        <begin position="185"/>
        <end position="203"/>
    </location>
</feature>
<feature type="transmembrane region" description="Helical" evidence="1">
    <location>
        <begin position="341"/>
        <end position="360"/>
    </location>
</feature>
<keyword evidence="1" id="KW-1133">Transmembrane helix</keyword>
<name>A0A518EZF1_9BACT</name>
<dbReference type="EMBL" id="CP036434">
    <property type="protein sequence ID" value="QDV09448.1"/>
    <property type="molecule type" value="Genomic_DNA"/>
</dbReference>
<gene>
    <name evidence="2" type="ORF">Poly30_50060</name>
</gene>
<dbReference type="Proteomes" id="UP000320390">
    <property type="component" value="Chromosome"/>
</dbReference>
<keyword evidence="3" id="KW-1185">Reference proteome</keyword>
<keyword evidence="1" id="KW-0472">Membrane</keyword>
<sequence>MLVLVALAGAIISYFTFADFLFEDSYITLRYATNLASGQGLVFQSGEAVLGTSAPFWAMFLALPLSLGAQPEVVLDVAFCFSLAALGYAGGRLLQRLGSPGAGVAFALAVALGVGRLHAYWGMETPLFTALLLGAWCWALDRRYVLSGLCLGLACLTRYEGYAFGAAMAIVLASRGSWSAIRSGGLALAGVTLPWLGVAWHYYGNPIPLPAGAKAGHVSPLRYFERSYLDLPHDLFWPLTGPLADPTGGAGYAYPVGLALSVVLGILGLLGVIYLIKSRQFLAAALPLGGLFVFAVLIAFAPGPLCTWHRAPLHMIGLLCALYGLARLTRGKCAGPRWRSAGYAAAVLGVLAAIPIHRAASFQLRNTFQYVGREIAYPEIADFLRQTRLNETTVLTWEPGYLAFMSDARVIDVAGLVTPAPTFTAASTSRWDVGFPNEADLVLLRAPFRPEGFQLIFEGSMGSWLFARPRIVERYADAIEAYRSSNAEGAEVQPVTGGPVALTPSYSGPPFVIGPPGTLTRISPKQDMLALTAETPILGLDTPTLEIEFQTKTPNYVQLQLVVRGEVVLATKPGAEGEDPLLTWDVSPWRNRTAKVRVLAVAGSGADASFGVVRAAD</sequence>
<feature type="transmembrane region" description="Helical" evidence="1">
    <location>
        <begin position="73"/>
        <end position="91"/>
    </location>
</feature>
<accession>A0A518EZF1</accession>
<dbReference type="AlphaFoldDB" id="A0A518EZF1"/>
<feature type="transmembrane region" description="Helical" evidence="1">
    <location>
        <begin position="283"/>
        <end position="305"/>
    </location>
</feature>
<evidence type="ECO:0008006" key="4">
    <source>
        <dbReference type="Google" id="ProtNLM"/>
    </source>
</evidence>
<feature type="transmembrane region" description="Helical" evidence="1">
    <location>
        <begin position="97"/>
        <end position="115"/>
    </location>
</feature>
<evidence type="ECO:0000313" key="2">
    <source>
        <dbReference type="EMBL" id="QDV09448.1"/>
    </source>
</evidence>
<feature type="transmembrane region" description="Helical" evidence="1">
    <location>
        <begin position="252"/>
        <end position="276"/>
    </location>
</feature>
<keyword evidence="1" id="KW-0812">Transmembrane</keyword>